<evidence type="ECO:0000256" key="7">
    <source>
        <dbReference type="ARBA" id="ARBA00035131"/>
    </source>
</evidence>
<dbReference type="InterPro" id="IPR017907">
    <property type="entry name" value="Znf_RING_CS"/>
</dbReference>
<evidence type="ECO:0000256" key="4">
    <source>
        <dbReference type="ARBA" id="ARBA00022723"/>
    </source>
</evidence>
<feature type="compositionally biased region" description="Polar residues" evidence="10">
    <location>
        <begin position="52"/>
        <end position="69"/>
    </location>
</feature>
<accession>A0A7R9LT48</accession>
<dbReference type="Pfam" id="PF00097">
    <property type="entry name" value="zf-C3HC4"/>
    <property type="match status" value="1"/>
</dbReference>
<dbReference type="PROSITE" id="PS50089">
    <property type="entry name" value="ZF_RING_2"/>
    <property type="match status" value="1"/>
</dbReference>
<dbReference type="GO" id="GO:0045944">
    <property type="term" value="P:positive regulation of transcription by RNA polymerase II"/>
    <property type="evidence" value="ECO:0007669"/>
    <property type="project" value="TreeGrafter"/>
</dbReference>
<feature type="compositionally biased region" description="Low complexity" evidence="10">
    <location>
        <begin position="551"/>
        <end position="565"/>
    </location>
</feature>
<dbReference type="GO" id="GO:0008270">
    <property type="term" value="F:zinc ion binding"/>
    <property type="evidence" value="ECO:0007669"/>
    <property type="project" value="UniProtKB-KW"/>
</dbReference>
<keyword evidence="5 9" id="KW-0863">Zinc-finger</keyword>
<evidence type="ECO:0000256" key="9">
    <source>
        <dbReference type="PROSITE-ProRule" id="PRU00175"/>
    </source>
</evidence>
<dbReference type="EMBL" id="OC917052">
    <property type="protein sequence ID" value="CAD7645986.1"/>
    <property type="molecule type" value="Genomic_DNA"/>
</dbReference>
<evidence type="ECO:0000313" key="12">
    <source>
        <dbReference type="EMBL" id="CAD7645986.1"/>
    </source>
</evidence>
<feature type="region of interest" description="Disordered" evidence="10">
    <location>
        <begin position="1"/>
        <end position="82"/>
    </location>
</feature>
<feature type="compositionally biased region" description="Basic residues" evidence="10">
    <location>
        <begin position="654"/>
        <end position="663"/>
    </location>
</feature>
<reference evidence="12" key="1">
    <citation type="submission" date="2020-11" db="EMBL/GenBank/DDBJ databases">
        <authorList>
            <person name="Tran Van P."/>
        </authorList>
    </citation>
    <scope>NUCLEOTIDE SEQUENCE</scope>
</reference>
<evidence type="ECO:0000256" key="5">
    <source>
        <dbReference type="ARBA" id="ARBA00022771"/>
    </source>
</evidence>
<dbReference type="SMART" id="SM00184">
    <property type="entry name" value="RING"/>
    <property type="match status" value="1"/>
</dbReference>
<feature type="region of interest" description="Disordered" evidence="10">
    <location>
        <begin position="643"/>
        <end position="675"/>
    </location>
</feature>
<dbReference type="PANTHER" id="PTHR12983:SF9">
    <property type="entry name" value="E3 UBIQUITIN-PROTEIN LIGASE RNF10"/>
    <property type="match status" value="1"/>
</dbReference>
<dbReference type="SUPFAM" id="SSF57850">
    <property type="entry name" value="RING/U-box"/>
    <property type="match status" value="1"/>
</dbReference>
<evidence type="ECO:0000259" key="11">
    <source>
        <dbReference type="PROSITE" id="PS50089"/>
    </source>
</evidence>
<dbReference type="GO" id="GO:0000976">
    <property type="term" value="F:transcription cis-regulatory region binding"/>
    <property type="evidence" value="ECO:0007669"/>
    <property type="project" value="TreeGrafter"/>
</dbReference>
<dbReference type="InterPro" id="IPR001841">
    <property type="entry name" value="Znf_RING"/>
</dbReference>
<evidence type="ECO:0000256" key="2">
    <source>
        <dbReference type="ARBA" id="ARBA00008117"/>
    </source>
</evidence>
<proteinExistence type="inferred from homology"/>
<evidence type="ECO:0000256" key="10">
    <source>
        <dbReference type="SAM" id="MobiDB-lite"/>
    </source>
</evidence>
<dbReference type="GO" id="GO:0005737">
    <property type="term" value="C:cytoplasm"/>
    <property type="evidence" value="ECO:0007669"/>
    <property type="project" value="UniProtKB-SubCell"/>
</dbReference>
<evidence type="ECO:0000256" key="6">
    <source>
        <dbReference type="ARBA" id="ARBA00022833"/>
    </source>
</evidence>
<feature type="compositionally biased region" description="Polar residues" evidence="10">
    <location>
        <begin position="1"/>
        <end position="40"/>
    </location>
</feature>
<dbReference type="InterPro" id="IPR039739">
    <property type="entry name" value="MAG2/RNF10"/>
</dbReference>
<dbReference type="PROSITE" id="PS00518">
    <property type="entry name" value="ZF_RING_1"/>
    <property type="match status" value="1"/>
</dbReference>
<organism evidence="12">
    <name type="scientific">Oppiella nova</name>
    <dbReference type="NCBI Taxonomy" id="334625"/>
    <lineage>
        <taxon>Eukaryota</taxon>
        <taxon>Metazoa</taxon>
        <taxon>Ecdysozoa</taxon>
        <taxon>Arthropoda</taxon>
        <taxon>Chelicerata</taxon>
        <taxon>Arachnida</taxon>
        <taxon>Acari</taxon>
        <taxon>Acariformes</taxon>
        <taxon>Sarcoptiformes</taxon>
        <taxon>Oribatida</taxon>
        <taxon>Brachypylina</taxon>
        <taxon>Oppioidea</taxon>
        <taxon>Oppiidae</taxon>
        <taxon>Oppiella</taxon>
    </lineage>
</organism>
<comment type="similarity">
    <text evidence="2">Belongs to the RNF10 family.</text>
</comment>
<protein>
    <recommendedName>
        <fullName evidence="7">E3 ubiquitin-protein ligase RNF10</fullName>
    </recommendedName>
    <alternativeName>
        <fullName evidence="8">RING finger protein 10</fullName>
    </alternativeName>
</protein>
<keyword evidence="6" id="KW-0862">Zinc</keyword>
<dbReference type="EMBL" id="CAJPVJ010002227">
    <property type="protein sequence ID" value="CAG2165964.1"/>
    <property type="molecule type" value="Genomic_DNA"/>
</dbReference>
<feature type="domain" description="RING-type" evidence="11">
    <location>
        <begin position="198"/>
        <end position="239"/>
    </location>
</feature>
<keyword evidence="13" id="KW-1185">Reference proteome</keyword>
<evidence type="ECO:0000256" key="1">
    <source>
        <dbReference type="ARBA" id="ARBA00004496"/>
    </source>
</evidence>
<dbReference type="InterPro" id="IPR018957">
    <property type="entry name" value="Znf_C3HC4_RING-type"/>
</dbReference>
<dbReference type="InterPro" id="IPR013083">
    <property type="entry name" value="Znf_RING/FYVE/PHD"/>
</dbReference>
<comment type="subcellular location">
    <subcellularLocation>
        <location evidence="1">Cytoplasm</location>
    </subcellularLocation>
</comment>
<gene>
    <name evidence="12" type="ORF">ONB1V03_LOCUS5497</name>
</gene>
<name>A0A7R9LT48_9ACAR</name>
<feature type="region of interest" description="Disordered" evidence="10">
    <location>
        <begin position="541"/>
        <end position="581"/>
    </location>
</feature>
<dbReference type="Gene3D" id="3.30.40.10">
    <property type="entry name" value="Zinc/RING finger domain, C3HC4 (zinc finger)"/>
    <property type="match status" value="1"/>
</dbReference>
<dbReference type="CDD" id="cd16536">
    <property type="entry name" value="RING-HC_RNF10"/>
    <property type="match status" value="1"/>
</dbReference>
<feature type="compositionally biased region" description="Polar residues" evidence="10">
    <location>
        <begin position="566"/>
        <end position="577"/>
    </location>
</feature>
<evidence type="ECO:0000313" key="13">
    <source>
        <dbReference type="Proteomes" id="UP000728032"/>
    </source>
</evidence>
<keyword evidence="4" id="KW-0479">Metal-binding</keyword>
<keyword evidence="3" id="KW-0963">Cytoplasm</keyword>
<sequence length="675" mass="77294">MDRNQWALSSQPQCNSSQGSRGTQSLTDPSLSGRQSNRFNGNRRRNEAIHRNVTQSKQNNSQSGRQSNWRAGRPRGSGSVADVVDCDLSSHHLSAGSADLLSDKLDNKKIYGSKKHNLNHLLNFTFDARDDTSGDHRVHQRRGNHQRGYNKEHFLQANCQFVVNDLNDYSIHTSNPDTSVDWNSVEEIRFKTDGETYCPICLDSPVAPKMTRCGHIYCWSCVLHYLALSDQKWRKCPICFDWIQAQDLRSVESHNKTDYKIADFITLCLMKRKKGSTIATPALLYDHNHNSFHQKFQPLNGDPVMSSYQKILIASPNQVLRQIIEREKQQLLSQMTADKDTPEVCFIENALDELKIREDLLLKREDLLLKRCDTNTGDDSPLDGNSGGNVEKVDNHSDDEFYYFYQSEDGQHIYLHSLNVRILKQEFGSLDNCPNKISAKIVETEWESMSDELRKRYRYLQHLPLTCEFRIVELEFNNELISEPTLKGFHDEVIHRQRVRSKRAREERRRERHIQVEQNKRIHGIYPRPKYRLDNMQQFPNCLQTPDAMHSMSESSTNDDSSLTTPANDNASANYGTSPPVEPEFPSFASMLREGKAKPVVTSKTNTVIGNELAANESEDEYQRPTAYNYSLSDAFAAALQLKSSGPQTDGNKKGSKKKKTKPKLLMSTGMNRMY</sequence>
<dbReference type="PANTHER" id="PTHR12983">
    <property type="entry name" value="RING FINGER 10 FAMILY MEMBER"/>
    <property type="match status" value="1"/>
</dbReference>
<dbReference type="Proteomes" id="UP000728032">
    <property type="component" value="Unassembled WGS sequence"/>
</dbReference>
<evidence type="ECO:0000256" key="3">
    <source>
        <dbReference type="ARBA" id="ARBA00022490"/>
    </source>
</evidence>
<dbReference type="OrthoDB" id="10064108at2759"/>
<dbReference type="AlphaFoldDB" id="A0A7R9LT48"/>
<evidence type="ECO:0000256" key="8">
    <source>
        <dbReference type="ARBA" id="ARBA00035390"/>
    </source>
</evidence>